<dbReference type="InterPro" id="IPR034660">
    <property type="entry name" value="DinB/YfiT-like"/>
</dbReference>
<dbReference type="GO" id="GO:0046872">
    <property type="term" value="F:metal ion binding"/>
    <property type="evidence" value="ECO:0007669"/>
    <property type="project" value="InterPro"/>
</dbReference>
<dbReference type="SUPFAM" id="SSF109854">
    <property type="entry name" value="DinB/YfiT-like putative metalloenzymes"/>
    <property type="match status" value="1"/>
</dbReference>
<feature type="domain" description="Mycothiol-dependent maleylpyruvate isomerase metal-binding" evidence="2">
    <location>
        <begin position="31"/>
        <end position="151"/>
    </location>
</feature>
<dbReference type="GO" id="GO:0005886">
    <property type="term" value="C:plasma membrane"/>
    <property type="evidence" value="ECO:0007669"/>
    <property type="project" value="TreeGrafter"/>
</dbReference>
<dbReference type="Proteomes" id="UP000231693">
    <property type="component" value="Unassembled WGS sequence"/>
</dbReference>
<dbReference type="InterPro" id="IPR017517">
    <property type="entry name" value="Maleyloyr_isom"/>
</dbReference>
<accession>A0A2M9CPT9</accession>
<keyword evidence="4" id="KW-1185">Reference proteome</keyword>
<reference evidence="3 4" key="1">
    <citation type="submission" date="2017-11" db="EMBL/GenBank/DDBJ databases">
        <title>Genomic Encyclopedia of Archaeal and Bacterial Type Strains, Phase II (KMG-II): From Individual Species to Whole Genera.</title>
        <authorList>
            <person name="Goeker M."/>
        </authorList>
    </citation>
    <scope>NUCLEOTIDE SEQUENCE [LARGE SCALE GENOMIC DNA]</scope>
    <source>
        <strain evidence="3 4">DSM 25478</strain>
    </source>
</reference>
<proteinExistence type="predicted"/>
<sequence>MSGWRAVVHHCPMTQHAAGSPALDHLAELARVQDLFADAVRRASPDAPVPGCSPWTVTDLVEHVAGVHRWAAGHVRAGLPDGAPAALRSPADADPGAGSLAERYAPAADELRAVLAAAPPSAVVPTLVGDAPSTFWRRRQLHEVLVHLVDVEAALAAGDLPGKGHARSLGVGPAVWADAVDEIVHVMAPRQVALGRLDALPSVRLVADDVPGPGPDAPHRVWELGSEPDAVEVRGPARELALRLWRREGDDAPTLTVAGEPRAWQAVLASALTP</sequence>
<dbReference type="AlphaFoldDB" id="A0A2M9CPT9"/>
<evidence type="ECO:0000313" key="3">
    <source>
        <dbReference type="EMBL" id="PJJ73919.1"/>
    </source>
</evidence>
<dbReference type="Pfam" id="PF07398">
    <property type="entry name" value="MDMPI_C"/>
    <property type="match status" value="1"/>
</dbReference>
<dbReference type="NCBIfam" id="TIGR03083">
    <property type="entry name" value="maleylpyruvate isomerase family mycothiol-dependent enzyme"/>
    <property type="match status" value="1"/>
</dbReference>
<dbReference type="EMBL" id="PGFE01000002">
    <property type="protein sequence ID" value="PJJ73919.1"/>
    <property type="molecule type" value="Genomic_DNA"/>
</dbReference>
<dbReference type="InterPro" id="IPR010872">
    <property type="entry name" value="MDMPI_C-term_domain"/>
</dbReference>
<dbReference type="InterPro" id="IPR024344">
    <property type="entry name" value="MDMPI_metal-binding"/>
</dbReference>
<evidence type="ECO:0000259" key="2">
    <source>
        <dbReference type="Pfam" id="PF11716"/>
    </source>
</evidence>
<gene>
    <name evidence="3" type="ORF">CLV28_1403</name>
</gene>
<protein>
    <submittedName>
        <fullName evidence="3">Uncharacterized protein (TIGR03083 family)</fullName>
    </submittedName>
</protein>
<organism evidence="3 4">
    <name type="scientific">Sediminihabitans luteus</name>
    <dbReference type="NCBI Taxonomy" id="1138585"/>
    <lineage>
        <taxon>Bacteria</taxon>
        <taxon>Bacillati</taxon>
        <taxon>Actinomycetota</taxon>
        <taxon>Actinomycetes</taxon>
        <taxon>Micrococcales</taxon>
        <taxon>Cellulomonadaceae</taxon>
        <taxon>Sediminihabitans</taxon>
    </lineage>
</organism>
<feature type="domain" description="MDMPI C-terminal" evidence="1">
    <location>
        <begin position="177"/>
        <end position="265"/>
    </location>
</feature>
<evidence type="ECO:0000259" key="1">
    <source>
        <dbReference type="Pfam" id="PF07398"/>
    </source>
</evidence>
<dbReference type="PANTHER" id="PTHR40758:SF1">
    <property type="entry name" value="CONSERVED PROTEIN"/>
    <property type="match status" value="1"/>
</dbReference>
<dbReference type="Gene3D" id="1.20.120.450">
    <property type="entry name" value="dinb family like domain"/>
    <property type="match status" value="1"/>
</dbReference>
<dbReference type="Pfam" id="PF11716">
    <property type="entry name" value="MDMPI_N"/>
    <property type="match status" value="1"/>
</dbReference>
<evidence type="ECO:0000313" key="4">
    <source>
        <dbReference type="Proteomes" id="UP000231693"/>
    </source>
</evidence>
<dbReference type="PANTHER" id="PTHR40758">
    <property type="entry name" value="CONSERVED PROTEIN"/>
    <property type="match status" value="1"/>
</dbReference>
<comment type="caution">
    <text evidence="3">The sequence shown here is derived from an EMBL/GenBank/DDBJ whole genome shotgun (WGS) entry which is preliminary data.</text>
</comment>
<name>A0A2M9CPT9_9CELL</name>